<name>A0A255GST9_9ACTN</name>
<dbReference type="InterPro" id="IPR023006">
    <property type="entry name" value="YchJ-like"/>
</dbReference>
<evidence type="ECO:0000313" key="4">
    <source>
        <dbReference type="Proteomes" id="UP000216311"/>
    </source>
</evidence>
<gene>
    <name evidence="3" type="ORF">CGZ93_14680</name>
</gene>
<dbReference type="OrthoDB" id="21421at2"/>
<dbReference type="InterPro" id="IPR048469">
    <property type="entry name" value="YchJ-like_M"/>
</dbReference>
<comment type="similarity">
    <text evidence="1">Belongs to the UPF0225 family.</text>
</comment>
<dbReference type="Pfam" id="PF17775">
    <property type="entry name" value="YchJ_M-like"/>
    <property type="match status" value="1"/>
</dbReference>
<dbReference type="PANTHER" id="PTHR33747">
    <property type="entry name" value="UPF0225 PROTEIN SCO1677"/>
    <property type="match status" value="1"/>
</dbReference>
<dbReference type="SUPFAM" id="SSF54427">
    <property type="entry name" value="NTF2-like"/>
    <property type="match status" value="1"/>
</dbReference>
<dbReference type="EMBL" id="NMVQ01000043">
    <property type="protein sequence ID" value="OYO18661.1"/>
    <property type="molecule type" value="Genomic_DNA"/>
</dbReference>
<evidence type="ECO:0000313" key="3">
    <source>
        <dbReference type="EMBL" id="OYO18661.1"/>
    </source>
</evidence>
<sequence length="125" mass="13769">METSPECPCGGGTYADCCGPLLDGVRLAERAEELMRSRYTAFAVGDARHLLRTWHPRTRPESVSVDGIEWTGLEIVDTVAGTPGDEEGVVEFLAQHRIDGRPGTLHERSRFARRAGRWLYLDGAG</sequence>
<reference evidence="3 4" key="1">
    <citation type="submission" date="2017-07" db="EMBL/GenBank/DDBJ databases">
        <title>Draft whole genome sequences of clinical Proprionibacteriaceae strains.</title>
        <authorList>
            <person name="Bernier A.-M."/>
            <person name="Bernard K."/>
            <person name="Domingo M.-C."/>
        </authorList>
    </citation>
    <scope>NUCLEOTIDE SEQUENCE [LARGE SCALE GENOMIC DNA]</scope>
    <source>
        <strain evidence="3 4">NML 130396</strain>
    </source>
</reference>
<comment type="caution">
    <text evidence="3">The sequence shown here is derived from an EMBL/GenBank/DDBJ whole genome shotgun (WGS) entry which is preliminary data.</text>
</comment>
<dbReference type="InterPro" id="IPR032710">
    <property type="entry name" value="NTF2-like_dom_sf"/>
</dbReference>
<evidence type="ECO:0000256" key="1">
    <source>
        <dbReference type="HAMAP-Rule" id="MF_00612"/>
    </source>
</evidence>
<dbReference type="PANTHER" id="PTHR33747:SF1">
    <property type="entry name" value="ADENYLATE CYCLASE-ASSOCIATED CAP C-TERMINAL DOMAIN-CONTAINING PROTEIN"/>
    <property type="match status" value="1"/>
</dbReference>
<feature type="domain" description="YchJ-like middle NTF2-like" evidence="2">
    <location>
        <begin position="31"/>
        <end position="123"/>
    </location>
</feature>
<dbReference type="Proteomes" id="UP000216311">
    <property type="component" value="Unassembled WGS sequence"/>
</dbReference>
<proteinExistence type="inferred from homology"/>
<evidence type="ECO:0000259" key="2">
    <source>
        <dbReference type="Pfam" id="PF17775"/>
    </source>
</evidence>
<accession>A0A255GST9</accession>
<dbReference type="HAMAP" id="MF_00612">
    <property type="entry name" value="UPF0225"/>
    <property type="match status" value="1"/>
</dbReference>
<dbReference type="AlphaFoldDB" id="A0A255GST9"/>
<organism evidence="3 4">
    <name type="scientific">Enemella dayhoffiae</name>
    <dbReference type="NCBI Taxonomy" id="2016507"/>
    <lineage>
        <taxon>Bacteria</taxon>
        <taxon>Bacillati</taxon>
        <taxon>Actinomycetota</taxon>
        <taxon>Actinomycetes</taxon>
        <taxon>Propionibacteriales</taxon>
        <taxon>Propionibacteriaceae</taxon>
        <taxon>Enemella</taxon>
    </lineage>
</organism>
<protein>
    <recommendedName>
        <fullName evidence="1">UPF0225 protein CGZ93_14680</fullName>
    </recommendedName>
</protein>
<keyword evidence="4" id="KW-1185">Reference proteome</keyword>
<dbReference type="Gene3D" id="3.10.450.50">
    <property type="match status" value="1"/>
</dbReference>